<keyword evidence="3" id="KW-1185">Reference proteome</keyword>
<dbReference type="Proteomes" id="UP000566663">
    <property type="component" value="Unassembled WGS sequence"/>
</dbReference>
<gene>
    <name evidence="2" type="ORF">HNQ67_002554</name>
</gene>
<evidence type="ECO:0000313" key="2">
    <source>
        <dbReference type="EMBL" id="MBB5293009.1"/>
    </source>
</evidence>
<comment type="caution">
    <text evidence="2">The sequence shown here is derived from an EMBL/GenBank/DDBJ whole genome shotgun (WGS) entry which is preliminary data.</text>
</comment>
<dbReference type="SUPFAM" id="SSF53335">
    <property type="entry name" value="S-adenosyl-L-methionine-dependent methyltransferases"/>
    <property type="match status" value="1"/>
</dbReference>
<dbReference type="AlphaFoldDB" id="A0A7W8MHU6"/>
<protein>
    <submittedName>
        <fullName evidence="2">Spermidine synthase</fullName>
    </submittedName>
</protein>
<dbReference type="RefSeq" id="WP_183255992.1">
    <property type="nucleotide sequence ID" value="NZ_BAAAFF010000005.1"/>
</dbReference>
<sequence>MGRLIEELDYRPTEMGPLVLRRRWVAAIDADVVEVILGDEHLMSSLFTVGEIELTVRGLAAVKGEDLRVLVGGLGLGYTARAALASPRVASVDVVDALGPVIEWHRAGLVPIGDSLGQEPRCTLSHGDFFGWFDAPREAGDRFDAVLLDIDHSPRQLLHPDHGRFYTVEGLERVRAALSARGVFAMWSDEGPDDAFMAVLTKVFPAARAEVVAFDNPLTGGQSTCTIYVAGREAA</sequence>
<evidence type="ECO:0000256" key="1">
    <source>
        <dbReference type="ARBA" id="ARBA00023115"/>
    </source>
</evidence>
<reference evidence="2 3" key="1">
    <citation type="submission" date="2020-08" db="EMBL/GenBank/DDBJ databases">
        <title>Genomic Encyclopedia of Type Strains, Phase IV (KMG-IV): sequencing the most valuable type-strain genomes for metagenomic binning, comparative biology and taxonomic classification.</title>
        <authorList>
            <person name="Goeker M."/>
        </authorList>
    </citation>
    <scope>NUCLEOTIDE SEQUENCE [LARGE SCALE GENOMIC DNA]</scope>
    <source>
        <strain evidence="2 3">DSM 25335</strain>
    </source>
</reference>
<dbReference type="InterPro" id="IPR029063">
    <property type="entry name" value="SAM-dependent_MTases_sf"/>
</dbReference>
<dbReference type="PANTHER" id="PTHR43317">
    <property type="entry name" value="THERMOSPERMINE SYNTHASE ACAULIS5"/>
    <property type="match status" value="1"/>
</dbReference>
<keyword evidence="1" id="KW-0620">Polyamine biosynthesis</keyword>
<dbReference type="PANTHER" id="PTHR43317:SF3">
    <property type="entry name" value="BLR2883 PROTEIN"/>
    <property type="match status" value="1"/>
</dbReference>
<evidence type="ECO:0000313" key="3">
    <source>
        <dbReference type="Proteomes" id="UP000566663"/>
    </source>
</evidence>
<organism evidence="2 3">
    <name type="scientific">Brevundimonas basaltis</name>
    <dbReference type="NCBI Taxonomy" id="472166"/>
    <lineage>
        <taxon>Bacteria</taxon>
        <taxon>Pseudomonadati</taxon>
        <taxon>Pseudomonadota</taxon>
        <taxon>Alphaproteobacteria</taxon>
        <taxon>Caulobacterales</taxon>
        <taxon>Caulobacteraceae</taxon>
        <taxon>Brevundimonas</taxon>
    </lineage>
</organism>
<proteinExistence type="predicted"/>
<dbReference type="GO" id="GO:0006596">
    <property type="term" value="P:polyamine biosynthetic process"/>
    <property type="evidence" value="ECO:0007669"/>
    <property type="project" value="UniProtKB-KW"/>
</dbReference>
<dbReference type="EMBL" id="JACHFZ010000006">
    <property type="protein sequence ID" value="MBB5293009.1"/>
    <property type="molecule type" value="Genomic_DNA"/>
</dbReference>
<name>A0A7W8MHU6_9CAUL</name>
<dbReference type="Gene3D" id="3.40.50.150">
    <property type="entry name" value="Vaccinia Virus protein VP39"/>
    <property type="match status" value="1"/>
</dbReference>
<accession>A0A7W8MHU6</accession>